<protein>
    <recommendedName>
        <fullName evidence="1">Cgl0159-like domain-containing protein</fullName>
    </recommendedName>
</protein>
<proteinExistence type="predicted"/>
<sequence>MPEHHSAGSYRLPDAQISQIVRTRVHEPAAIAEAAARRAAAKSPVGSGDRAMIIAADHPARGANAVGSDPQAMADRAELLGRLRVALDRPGVTGILGTADIIDDLLLLGALDGKVVIGSMNRSGLAGSSFEIDDRFTGYDAESLSAAGFDGGKVLTRIALDDPSTPSVLEGTARAVDELADRNLMAMIEPFISYWTDGALRNDLSPDAVIRSITIAAGLGRTSAHTWLKLPAVDDVERVMTSSTLPALLLGGEVTDRDSTFASWSRALAVPTVYGLIVGRSLLYPHDDDVAGAVDEAVSLL</sequence>
<dbReference type="InterPro" id="IPR054574">
    <property type="entry name" value="Cgl0159_dom"/>
</dbReference>
<organism evidence="2 3">
    <name type="scientific">Haloechinothrix alba</name>
    <dbReference type="NCBI Taxonomy" id="664784"/>
    <lineage>
        <taxon>Bacteria</taxon>
        <taxon>Bacillati</taxon>
        <taxon>Actinomycetota</taxon>
        <taxon>Actinomycetes</taxon>
        <taxon>Pseudonocardiales</taxon>
        <taxon>Pseudonocardiaceae</taxon>
        <taxon>Haloechinothrix</taxon>
    </lineage>
</organism>
<dbReference type="AlphaFoldDB" id="A0A238W2T4"/>
<dbReference type="EMBL" id="FZNW01000005">
    <property type="protein sequence ID" value="SNR40644.1"/>
    <property type="molecule type" value="Genomic_DNA"/>
</dbReference>
<dbReference type="Pfam" id="PF22649">
    <property type="entry name" value="Cgl0159"/>
    <property type="match status" value="1"/>
</dbReference>
<dbReference type="Gene3D" id="3.20.20.70">
    <property type="entry name" value="Aldolase class I"/>
    <property type="match status" value="1"/>
</dbReference>
<evidence type="ECO:0000259" key="1">
    <source>
        <dbReference type="Pfam" id="PF22649"/>
    </source>
</evidence>
<keyword evidence="3" id="KW-1185">Reference proteome</keyword>
<dbReference type="SUPFAM" id="SSF51569">
    <property type="entry name" value="Aldolase"/>
    <property type="match status" value="1"/>
</dbReference>
<dbReference type="Proteomes" id="UP000198348">
    <property type="component" value="Unassembled WGS sequence"/>
</dbReference>
<reference evidence="2 3" key="1">
    <citation type="submission" date="2017-06" db="EMBL/GenBank/DDBJ databases">
        <authorList>
            <person name="Kim H.J."/>
            <person name="Triplett B.A."/>
        </authorList>
    </citation>
    <scope>NUCLEOTIDE SEQUENCE [LARGE SCALE GENOMIC DNA]</scope>
    <source>
        <strain evidence="2 3">DSM 45207</strain>
    </source>
</reference>
<feature type="domain" description="Cgl0159-like" evidence="1">
    <location>
        <begin position="50"/>
        <end position="298"/>
    </location>
</feature>
<name>A0A238W2T4_9PSEU</name>
<accession>A0A238W2T4</accession>
<evidence type="ECO:0000313" key="2">
    <source>
        <dbReference type="EMBL" id="SNR40644.1"/>
    </source>
</evidence>
<evidence type="ECO:0000313" key="3">
    <source>
        <dbReference type="Proteomes" id="UP000198348"/>
    </source>
</evidence>
<gene>
    <name evidence="2" type="ORF">SAMN06265360_10546</name>
</gene>
<dbReference type="InterPro" id="IPR013785">
    <property type="entry name" value="Aldolase_TIM"/>
</dbReference>